<gene>
    <name evidence="2" type="ORF">GCM10009020_00190</name>
</gene>
<dbReference type="GO" id="GO:0140359">
    <property type="term" value="F:ABC-type transporter activity"/>
    <property type="evidence" value="ECO:0007669"/>
    <property type="project" value="InterPro"/>
</dbReference>
<evidence type="ECO:0000313" key="3">
    <source>
        <dbReference type="Proteomes" id="UP001500420"/>
    </source>
</evidence>
<feature type="transmembrane region" description="Helical" evidence="1">
    <location>
        <begin position="52"/>
        <end position="76"/>
    </location>
</feature>
<proteinExistence type="predicted"/>
<evidence type="ECO:0000256" key="1">
    <source>
        <dbReference type="SAM" id="Phobius"/>
    </source>
</evidence>
<comment type="caution">
    <text evidence="2">The sequence shown here is derived from an EMBL/GenBank/DDBJ whole genome shotgun (WGS) entry which is preliminary data.</text>
</comment>
<keyword evidence="3" id="KW-1185">Reference proteome</keyword>
<sequence>MSWQLVARKDFEDTVRSKMIWSIVAVFVLLMGIVGVGTTAGGSGDPTASDVIGLFVSLAGNLLIPVTALVVGYMAIVGERQSGSLRVLFGLSHSRRDVVAGKYASRISVMVLVALVTLTVAGVMILGIVGSLPLGTFGPFLALTVLLAAAFTALAVGVSAMTDTRMQAMGGAIGSYVGFALLWHPFVAGVHYLVEGELAGLDAPGWYFLLLRLDPMAAYRQSISLLTEQYQWPLIGWTNIVEDIPAEQAAGENLLLTNRVAGDLPFYLTEWFGAVVLLAWVVVPAALGYWRFQRADLN</sequence>
<evidence type="ECO:0000313" key="2">
    <source>
        <dbReference type="EMBL" id="GAA0660230.1"/>
    </source>
</evidence>
<dbReference type="GO" id="GO:0005886">
    <property type="term" value="C:plasma membrane"/>
    <property type="evidence" value="ECO:0007669"/>
    <property type="project" value="UniProtKB-SubCell"/>
</dbReference>
<dbReference type="Proteomes" id="UP001500420">
    <property type="component" value="Unassembled WGS sequence"/>
</dbReference>
<dbReference type="RefSeq" id="WP_343771764.1">
    <property type="nucleotide sequence ID" value="NZ_BAAADV010000001.1"/>
</dbReference>
<dbReference type="PANTHER" id="PTHR43471">
    <property type="entry name" value="ABC TRANSPORTER PERMEASE"/>
    <property type="match status" value="1"/>
</dbReference>
<feature type="transmembrane region" description="Helical" evidence="1">
    <location>
        <begin position="271"/>
        <end position="290"/>
    </location>
</feature>
<dbReference type="Pfam" id="PF12679">
    <property type="entry name" value="ABC2_membrane_2"/>
    <property type="match status" value="1"/>
</dbReference>
<keyword evidence="1" id="KW-1133">Transmembrane helix</keyword>
<feature type="transmembrane region" description="Helical" evidence="1">
    <location>
        <begin position="20"/>
        <end position="40"/>
    </location>
</feature>
<name>A0AAV3T571_9EURY</name>
<keyword evidence="1" id="KW-0472">Membrane</keyword>
<feature type="transmembrane region" description="Helical" evidence="1">
    <location>
        <begin position="173"/>
        <end position="194"/>
    </location>
</feature>
<keyword evidence="1" id="KW-0812">Transmembrane</keyword>
<organism evidence="2 3">
    <name type="scientific">Natronoarchaeum mannanilyticum</name>
    <dbReference type="NCBI Taxonomy" id="926360"/>
    <lineage>
        <taxon>Archaea</taxon>
        <taxon>Methanobacteriati</taxon>
        <taxon>Methanobacteriota</taxon>
        <taxon>Stenosarchaea group</taxon>
        <taxon>Halobacteria</taxon>
        <taxon>Halobacteriales</taxon>
        <taxon>Natronoarchaeaceae</taxon>
    </lineage>
</organism>
<accession>A0AAV3T571</accession>
<feature type="transmembrane region" description="Helical" evidence="1">
    <location>
        <begin position="140"/>
        <end position="161"/>
    </location>
</feature>
<reference evidence="2 3" key="1">
    <citation type="journal article" date="2019" name="Int. J. Syst. Evol. Microbiol.">
        <title>The Global Catalogue of Microorganisms (GCM) 10K type strain sequencing project: providing services to taxonomists for standard genome sequencing and annotation.</title>
        <authorList>
            <consortium name="The Broad Institute Genomics Platform"/>
            <consortium name="The Broad Institute Genome Sequencing Center for Infectious Disease"/>
            <person name="Wu L."/>
            <person name="Ma J."/>
        </authorList>
    </citation>
    <scope>NUCLEOTIDE SEQUENCE [LARGE SCALE GENOMIC DNA]</scope>
    <source>
        <strain evidence="2 3">JCM 16328</strain>
    </source>
</reference>
<protein>
    <submittedName>
        <fullName evidence="2">ABC transporter permease</fullName>
    </submittedName>
</protein>
<dbReference type="AlphaFoldDB" id="A0AAV3T571"/>
<dbReference type="PANTHER" id="PTHR43471:SF1">
    <property type="entry name" value="ABC TRANSPORTER PERMEASE PROTEIN NOSY-RELATED"/>
    <property type="match status" value="1"/>
</dbReference>
<feature type="transmembrane region" description="Helical" evidence="1">
    <location>
        <begin position="109"/>
        <end position="134"/>
    </location>
</feature>
<dbReference type="EMBL" id="BAAADV010000001">
    <property type="protein sequence ID" value="GAA0660230.1"/>
    <property type="molecule type" value="Genomic_DNA"/>
</dbReference>